<accession>A0ABS1D4K1</accession>
<evidence type="ECO:0000256" key="1">
    <source>
        <dbReference type="ARBA" id="ARBA00022485"/>
    </source>
</evidence>
<evidence type="ECO:0000256" key="7">
    <source>
        <dbReference type="ARBA" id="ARBA00023014"/>
    </source>
</evidence>
<dbReference type="EMBL" id="NRSG01000320">
    <property type="protein sequence ID" value="MBK1661535.1"/>
    <property type="molecule type" value="Genomic_DNA"/>
</dbReference>
<dbReference type="InterPro" id="IPR006963">
    <property type="entry name" value="Mopterin_OxRdtase_4Fe-4S_dom"/>
</dbReference>
<sequence length="320" mass="34070">MSTAGASKVPGFCGLCIARCGCIATVENGRFTRLDPDPTHPTGQALCAKGRAAPELVYSKERLTRPLRRTRPKGEADPGWVEISWDEALDTTAAAMRRLAAAHGPQSVAFSQSSPSTTAIADTAPFVRRLMNAFGTPNLVWALDMCGWGRGFATRYAFGVASVATGSGGGAMADIANSGCLILWGYNPSYTRLTHATATIEALKRGMKLIVIDPRHVGLAGKADLWLRPRPGTDGALALGLAHLMITRGWYDSDFVREWTNAPHLVRSDTGRLLRAVDLAESGDAGHLVAWDATTRCPVAYDPATGRYGVPAGRLALHGE</sequence>
<dbReference type="Gene3D" id="2.20.25.90">
    <property type="entry name" value="ADC-like domains"/>
    <property type="match status" value="1"/>
</dbReference>
<dbReference type="Gene3D" id="3.40.228.10">
    <property type="entry name" value="Dimethylsulfoxide Reductase, domain 2"/>
    <property type="match status" value="1"/>
</dbReference>
<gene>
    <name evidence="9" type="ORF">CKO45_25330</name>
</gene>
<keyword evidence="7" id="KW-0411">Iron-sulfur</keyword>
<keyword evidence="4" id="KW-0732">Signal</keyword>
<dbReference type="InterPro" id="IPR006656">
    <property type="entry name" value="Mopterin_OxRdtase"/>
</dbReference>
<evidence type="ECO:0000256" key="2">
    <source>
        <dbReference type="ARBA" id="ARBA00022505"/>
    </source>
</evidence>
<dbReference type="SUPFAM" id="SSF53706">
    <property type="entry name" value="Formate dehydrogenase/DMSO reductase, domains 1-3"/>
    <property type="match status" value="1"/>
</dbReference>
<evidence type="ECO:0000256" key="5">
    <source>
        <dbReference type="ARBA" id="ARBA00023002"/>
    </source>
</evidence>
<dbReference type="InterPro" id="IPR050612">
    <property type="entry name" value="Prok_Mopterin_Oxidored"/>
</dbReference>
<evidence type="ECO:0000259" key="8">
    <source>
        <dbReference type="PROSITE" id="PS51669"/>
    </source>
</evidence>
<keyword evidence="10" id="KW-1185">Reference proteome</keyword>
<evidence type="ECO:0000313" key="9">
    <source>
        <dbReference type="EMBL" id="MBK1661535.1"/>
    </source>
</evidence>
<evidence type="ECO:0000313" key="10">
    <source>
        <dbReference type="Proteomes" id="UP000697995"/>
    </source>
</evidence>
<organism evidence="9 10">
    <name type="scientific">Paracraurococcus ruber</name>
    <dbReference type="NCBI Taxonomy" id="77675"/>
    <lineage>
        <taxon>Bacteria</taxon>
        <taxon>Pseudomonadati</taxon>
        <taxon>Pseudomonadota</taxon>
        <taxon>Alphaproteobacteria</taxon>
        <taxon>Acetobacterales</taxon>
        <taxon>Roseomonadaceae</taxon>
        <taxon>Paracraurococcus</taxon>
    </lineage>
</organism>
<feature type="domain" description="4Fe-4S Mo/W bis-MGD-type" evidence="8">
    <location>
        <begin position="6"/>
        <end position="61"/>
    </location>
</feature>
<proteinExistence type="predicted"/>
<dbReference type="Gene3D" id="3.40.50.740">
    <property type="match status" value="1"/>
</dbReference>
<dbReference type="Proteomes" id="UP000697995">
    <property type="component" value="Unassembled WGS sequence"/>
</dbReference>
<keyword evidence="5" id="KW-0560">Oxidoreductase</keyword>
<dbReference type="PANTHER" id="PTHR43742:SF9">
    <property type="entry name" value="TETRATHIONATE REDUCTASE SUBUNIT A"/>
    <property type="match status" value="1"/>
</dbReference>
<keyword evidence="6" id="KW-0408">Iron</keyword>
<reference evidence="9 10" key="1">
    <citation type="journal article" date="2020" name="Microorganisms">
        <title>Osmotic Adaptation and Compatible Solute Biosynthesis of Phototrophic Bacteria as Revealed from Genome Analyses.</title>
        <authorList>
            <person name="Imhoff J.F."/>
            <person name="Rahn T."/>
            <person name="Kunzel S."/>
            <person name="Keller A."/>
            <person name="Neulinger S.C."/>
        </authorList>
    </citation>
    <scope>NUCLEOTIDE SEQUENCE [LARGE SCALE GENOMIC DNA]</scope>
    <source>
        <strain evidence="9 10">DSM 15382</strain>
    </source>
</reference>
<evidence type="ECO:0000256" key="6">
    <source>
        <dbReference type="ARBA" id="ARBA00023004"/>
    </source>
</evidence>
<name>A0ABS1D4K1_9PROT</name>
<protein>
    <submittedName>
        <fullName evidence="9">Molybdopterin oxidoreductase</fullName>
    </submittedName>
</protein>
<dbReference type="PANTHER" id="PTHR43742">
    <property type="entry name" value="TRIMETHYLAMINE-N-OXIDE REDUCTASE"/>
    <property type="match status" value="1"/>
</dbReference>
<evidence type="ECO:0000256" key="3">
    <source>
        <dbReference type="ARBA" id="ARBA00022723"/>
    </source>
</evidence>
<comment type="caution">
    <text evidence="9">The sequence shown here is derived from an EMBL/GenBank/DDBJ whole genome shotgun (WGS) entry which is preliminary data.</text>
</comment>
<dbReference type="SMART" id="SM00926">
    <property type="entry name" value="Molybdop_Fe4S4"/>
    <property type="match status" value="1"/>
</dbReference>
<dbReference type="Pfam" id="PF04879">
    <property type="entry name" value="Molybdop_Fe4S4"/>
    <property type="match status" value="1"/>
</dbReference>
<keyword evidence="2" id="KW-0500">Molybdenum</keyword>
<feature type="non-terminal residue" evidence="9">
    <location>
        <position position="320"/>
    </location>
</feature>
<dbReference type="PROSITE" id="PS51669">
    <property type="entry name" value="4FE4S_MOW_BIS_MGD"/>
    <property type="match status" value="1"/>
</dbReference>
<dbReference type="Pfam" id="PF00384">
    <property type="entry name" value="Molybdopterin"/>
    <property type="match status" value="1"/>
</dbReference>
<dbReference type="RefSeq" id="WP_200306334.1">
    <property type="nucleotide sequence ID" value="NZ_NRSG01000320.1"/>
</dbReference>
<keyword evidence="3" id="KW-0479">Metal-binding</keyword>
<evidence type="ECO:0000256" key="4">
    <source>
        <dbReference type="ARBA" id="ARBA00022729"/>
    </source>
</evidence>
<keyword evidence="1" id="KW-0004">4Fe-4S</keyword>